<dbReference type="RefSeq" id="WP_153330404.1">
    <property type="nucleotide sequence ID" value="NZ_WIWI01000075.1"/>
</dbReference>
<organism evidence="1 2">
    <name type="scientific">Pseudomonas helleri</name>
    <dbReference type="NCBI Taxonomy" id="1608996"/>
    <lineage>
        <taxon>Bacteria</taxon>
        <taxon>Pseudomonadati</taxon>
        <taxon>Pseudomonadota</taxon>
        <taxon>Gammaproteobacteria</taxon>
        <taxon>Pseudomonadales</taxon>
        <taxon>Pseudomonadaceae</taxon>
        <taxon>Pseudomonas</taxon>
    </lineage>
</organism>
<protein>
    <submittedName>
        <fullName evidence="1">Uncharacterized protein</fullName>
    </submittedName>
</protein>
<dbReference type="Proteomes" id="UP000489190">
    <property type="component" value="Unassembled WGS sequence"/>
</dbReference>
<reference evidence="1 2" key="1">
    <citation type="submission" date="2019-10" db="EMBL/GenBank/DDBJ databases">
        <title>Evaluation of single-gene subtyping targets for Pseudomonas.</title>
        <authorList>
            <person name="Reichler S.J."/>
            <person name="Orsi R.H."/>
            <person name="Wiedmann M."/>
            <person name="Martin N.H."/>
            <person name="Murphy S.I."/>
        </authorList>
    </citation>
    <scope>NUCLEOTIDE SEQUENCE [LARGE SCALE GENOMIC DNA]</scope>
    <source>
        <strain evidence="1 2">FSL R10-3254</strain>
    </source>
</reference>
<sequence length="247" mass="28071">MRYGQGSRRISLPMQRVNGQWEFLYGGDVPLRDGAIADLVVNMDSIQDRDFLKLISQELSVEVLPMGAPLLVALSDRGYALQQAEPTGMPNIPLQYRPPGCTRFVTVHIGPKNKRQNDLFAEDEGGLWLRQIGLDRCELECSPIQMPEGFPKKVAQSPNHAFTMLSEQYETHRLSHTGNAYTHFFYPETDGQWLPLSVLRDGVFKRAERSLIDQAWRQLEEKLGWCHLPPVPKKSIPKRGNRDSGDE</sequence>
<name>A0A7X1XHX0_9PSED</name>
<comment type="caution">
    <text evidence="1">The sequence shown here is derived from an EMBL/GenBank/DDBJ whole genome shotgun (WGS) entry which is preliminary data.</text>
</comment>
<evidence type="ECO:0000313" key="1">
    <source>
        <dbReference type="EMBL" id="MQT91832.1"/>
    </source>
</evidence>
<proteinExistence type="predicted"/>
<dbReference type="AlphaFoldDB" id="A0A7X1XHX0"/>
<evidence type="ECO:0000313" key="2">
    <source>
        <dbReference type="Proteomes" id="UP000489190"/>
    </source>
</evidence>
<accession>A0A7X1XHX0</accession>
<gene>
    <name evidence="1" type="ORF">GHO39_22225</name>
</gene>
<dbReference type="EMBL" id="WIWI01000075">
    <property type="protein sequence ID" value="MQT91832.1"/>
    <property type="molecule type" value="Genomic_DNA"/>
</dbReference>